<organism evidence="2 3">
    <name type="scientific">Eubacterium cellulosolvens (strain ATCC 43171 / JCM 9499 / 6)</name>
    <name type="common">Cillobacterium cellulosolvens</name>
    <dbReference type="NCBI Taxonomy" id="633697"/>
    <lineage>
        <taxon>Bacteria</taxon>
        <taxon>Bacillati</taxon>
        <taxon>Bacillota</taxon>
        <taxon>Clostridia</taxon>
        <taxon>Eubacteriales</taxon>
        <taxon>Eubacteriaceae</taxon>
        <taxon>Eubacterium</taxon>
    </lineage>
</organism>
<dbReference type="STRING" id="633697.EubceDRAFT1_2645"/>
<keyword evidence="1" id="KW-1133">Transmembrane helix</keyword>
<feature type="transmembrane region" description="Helical" evidence="1">
    <location>
        <begin position="69"/>
        <end position="96"/>
    </location>
</feature>
<keyword evidence="1" id="KW-0812">Transmembrane</keyword>
<reference evidence="2 3" key="2">
    <citation type="submission" date="2012-02" db="EMBL/GenBank/DDBJ databases">
        <title>Improved High-Quality Draft sequence of Eubacterium cellulosolvens 6.</title>
        <authorList>
            <consortium name="US DOE Joint Genome Institute"/>
            <person name="Lucas S."/>
            <person name="Han J."/>
            <person name="Lapidus A."/>
            <person name="Cheng J.-F."/>
            <person name="Goodwin L."/>
            <person name="Pitluck S."/>
            <person name="Peters L."/>
            <person name="Mikhailova N."/>
            <person name="Gu W."/>
            <person name="Detter J.C."/>
            <person name="Han C."/>
            <person name="Tapia R."/>
            <person name="Land M."/>
            <person name="Hauser L."/>
            <person name="Kyrpides N."/>
            <person name="Ivanova N."/>
            <person name="Pagani I."/>
            <person name="Johnson E."/>
            <person name="Mukhopadhyay B."/>
            <person name="Anderson I."/>
            <person name="Woyke T."/>
        </authorList>
    </citation>
    <scope>NUCLEOTIDE SEQUENCE [LARGE SCALE GENOMIC DNA]</scope>
    <source>
        <strain evidence="2 3">6</strain>
    </source>
</reference>
<protein>
    <submittedName>
        <fullName evidence="2">Uncharacterized protein</fullName>
    </submittedName>
</protein>
<evidence type="ECO:0000313" key="2">
    <source>
        <dbReference type="EMBL" id="EIM58356.1"/>
    </source>
</evidence>
<dbReference type="eggNOG" id="ENOG502ZSWB">
    <property type="taxonomic scope" value="Bacteria"/>
</dbReference>
<evidence type="ECO:0000256" key="1">
    <source>
        <dbReference type="SAM" id="Phobius"/>
    </source>
</evidence>
<keyword evidence="1" id="KW-0472">Membrane</keyword>
<dbReference type="HOGENOM" id="CLU_2081270_0_0_9"/>
<name>I5AX33_EUBC6</name>
<keyword evidence="3" id="KW-1185">Reference proteome</keyword>
<gene>
    <name evidence="2" type="ORF">EubceDRAFT1_2645</name>
</gene>
<sequence length="117" mass="13176">MFTMKKRILIIVNILLLLATMIPVCVLLWDCIDSAIQGIYPWGLGYGTAYGEKIFGLEAFRYVFITDCVFGFILVLLWVCLFVGTAAFTVFTALYVNRDKLLANTDPLPVTPPDQEM</sequence>
<dbReference type="AlphaFoldDB" id="I5AX33"/>
<dbReference type="EMBL" id="CM001487">
    <property type="protein sequence ID" value="EIM58356.1"/>
    <property type="molecule type" value="Genomic_DNA"/>
</dbReference>
<reference evidence="2 3" key="1">
    <citation type="submission" date="2010-08" db="EMBL/GenBank/DDBJ databases">
        <authorList>
            <consortium name="US DOE Joint Genome Institute (JGI-PGF)"/>
            <person name="Lucas S."/>
            <person name="Copeland A."/>
            <person name="Lapidus A."/>
            <person name="Cheng J.-F."/>
            <person name="Bruce D."/>
            <person name="Goodwin L."/>
            <person name="Pitluck S."/>
            <person name="Land M.L."/>
            <person name="Hauser L."/>
            <person name="Chang Y.-J."/>
            <person name="Anderson I.J."/>
            <person name="Johnson E."/>
            <person name="Mulhopadhyay B."/>
            <person name="Kyrpides N."/>
            <person name="Woyke T.J."/>
        </authorList>
    </citation>
    <scope>NUCLEOTIDE SEQUENCE [LARGE SCALE GENOMIC DNA]</scope>
    <source>
        <strain evidence="2 3">6</strain>
    </source>
</reference>
<proteinExistence type="predicted"/>
<dbReference type="Proteomes" id="UP000005753">
    <property type="component" value="Chromosome"/>
</dbReference>
<accession>I5AX33</accession>
<evidence type="ECO:0000313" key="3">
    <source>
        <dbReference type="Proteomes" id="UP000005753"/>
    </source>
</evidence>